<dbReference type="NCBIfam" id="NF001462">
    <property type="entry name" value="PRK00321.1-3"/>
    <property type="match status" value="1"/>
</dbReference>
<dbReference type="Proteomes" id="UP000559987">
    <property type="component" value="Unassembled WGS sequence"/>
</dbReference>
<evidence type="ECO:0000256" key="3">
    <source>
        <dbReference type="ARBA" id="ARBA00022296"/>
    </source>
</evidence>
<proteinExistence type="inferred from homology"/>
<dbReference type="GO" id="GO:0043590">
    <property type="term" value="C:bacterial nucleoid"/>
    <property type="evidence" value="ECO:0007669"/>
    <property type="project" value="TreeGrafter"/>
</dbReference>
<comment type="caution">
    <text evidence="7">The sequence shown here is derived from an EMBL/GenBank/DDBJ whole genome shotgun (WGS) entry which is preliminary data.</text>
</comment>
<organism evidence="7 8">
    <name type="scientific">Simiduia aestuariiviva</name>
    <dbReference type="NCBI Taxonomy" id="1510459"/>
    <lineage>
        <taxon>Bacteria</taxon>
        <taxon>Pseudomonadati</taxon>
        <taxon>Pseudomonadota</taxon>
        <taxon>Gammaproteobacteria</taxon>
        <taxon>Cellvibrionales</taxon>
        <taxon>Cellvibrionaceae</taxon>
        <taxon>Simiduia</taxon>
    </lineage>
</organism>
<comment type="similarity">
    <text evidence="2 6">Belongs to the RdgC family.</text>
</comment>
<dbReference type="PANTHER" id="PTHR38103">
    <property type="entry name" value="RECOMBINATION-ASSOCIATED PROTEIN RDGC"/>
    <property type="match status" value="1"/>
</dbReference>
<evidence type="ECO:0000256" key="5">
    <source>
        <dbReference type="ARBA" id="ARBA00023172"/>
    </source>
</evidence>
<sequence>MWFKNLQIYRISDGHSLDLSSLSDTLKANAFAPCSQQDMFKQGWVPPLGKHSTEFTHIAQNAALITLRKEEKVLPAAVIRDMVEEKAGQIEAAEERRVYRKEKEQMKEEILFECLPRALRKSRRTHALIDLEQRLIIVDAASPTRAEELITALRQSLGSLPLALQQYELSPAVQMTQWVSGNELPDGWQLENECELRETGEEGAVLKCKRHDLLCEEIQSHIDAGKQVFQLALNWQQQLTFVLTHEGHIKRLSFGDELKQEAQDSGSDQLTLLDSEFTLMTLSLRRFLPDLAEALGGNKAEAV</sequence>
<name>A0A839UJ70_9GAMM</name>
<dbReference type="AlphaFoldDB" id="A0A839UJ70"/>
<dbReference type="InterPro" id="IPR007476">
    <property type="entry name" value="RdgC"/>
</dbReference>
<comment type="subcellular location">
    <subcellularLocation>
        <location evidence="1 6">Cytoplasm</location>
        <location evidence="1 6">Nucleoid</location>
    </subcellularLocation>
</comment>
<dbReference type="HAMAP" id="MF_00194">
    <property type="entry name" value="RdgC"/>
    <property type="match status" value="1"/>
</dbReference>
<keyword evidence="5 6" id="KW-0233">DNA recombination</keyword>
<dbReference type="GO" id="GO:0005737">
    <property type="term" value="C:cytoplasm"/>
    <property type="evidence" value="ECO:0007669"/>
    <property type="project" value="UniProtKB-UniRule"/>
</dbReference>
<dbReference type="NCBIfam" id="NF001464">
    <property type="entry name" value="PRK00321.1-5"/>
    <property type="match status" value="1"/>
</dbReference>
<evidence type="ECO:0000256" key="2">
    <source>
        <dbReference type="ARBA" id="ARBA00008657"/>
    </source>
</evidence>
<accession>A0A839UJ70</accession>
<dbReference type="EMBL" id="JACHXZ010000002">
    <property type="protein sequence ID" value="MBB3168144.1"/>
    <property type="molecule type" value="Genomic_DNA"/>
</dbReference>
<reference evidence="7 8" key="1">
    <citation type="submission" date="2020-08" db="EMBL/GenBank/DDBJ databases">
        <title>Genomic Encyclopedia of Type Strains, Phase III (KMG-III): the genomes of soil and plant-associated and newly described type strains.</title>
        <authorList>
            <person name="Whitman W."/>
        </authorList>
    </citation>
    <scope>NUCLEOTIDE SEQUENCE [LARGE SCALE GENOMIC DNA]</scope>
    <source>
        <strain evidence="7 8">CECT 8571</strain>
    </source>
</reference>
<evidence type="ECO:0000313" key="8">
    <source>
        <dbReference type="Proteomes" id="UP000559987"/>
    </source>
</evidence>
<protein>
    <recommendedName>
        <fullName evidence="3 6">Recombination-associated protein RdgC</fullName>
    </recommendedName>
</protein>
<dbReference type="Pfam" id="PF04381">
    <property type="entry name" value="RdgC"/>
    <property type="match status" value="1"/>
</dbReference>
<dbReference type="PANTHER" id="PTHR38103:SF1">
    <property type="entry name" value="RECOMBINATION-ASSOCIATED PROTEIN RDGC"/>
    <property type="match status" value="1"/>
</dbReference>
<comment type="function">
    <text evidence="6">May be involved in recombination.</text>
</comment>
<dbReference type="GO" id="GO:0006310">
    <property type="term" value="P:DNA recombination"/>
    <property type="evidence" value="ECO:0007669"/>
    <property type="project" value="UniProtKB-UniRule"/>
</dbReference>
<dbReference type="GO" id="GO:0000018">
    <property type="term" value="P:regulation of DNA recombination"/>
    <property type="evidence" value="ECO:0007669"/>
    <property type="project" value="TreeGrafter"/>
</dbReference>
<evidence type="ECO:0000256" key="4">
    <source>
        <dbReference type="ARBA" id="ARBA00022490"/>
    </source>
</evidence>
<dbReference type="GO" id="GO:0003690">
    <property type="term" value="F:double-stranded DNA binding"/>
    <property type="evidence" value="ECO:0007669"/>
    <property type="project" value="TreeGrafter"/>
</dbReference>
<evidence type="ECO:0000256" key="1">
    <source>
        <dbReference type="ARBA" id="ARBA00004453"/>
    </source>
</evidence>
<evidence type="ECO:0000313" key="7">
    <source>
        <dbReference type="EMBL" id="MBB3168144.1"/>
    </source>
</evidence>
<keyword evidence="8" id="KW-1185">Reference proteome</keyword>
<keyword evidence="4 6" id="KW-0963">Cytoplasm</keyword>
<dbReference type="RefSeq" id="WP_183909597.1">
    <property type="nucleotide sequence ID" value="NZ_JACHXZ010000002.1"/>
</dbReference>
<gene>
    <name evidence="6" type="primary">rdgC</name>
    <name evidence="7" type="ORF">FHS30_001328</name>
</gene>
<evidence type="ECO:0000256" key="6">
    <source>
        <dbReference type="HAMAP-Rule" id="MF_00194"/>
    </source>
</evidence>